<accession>A0A0M8MT44</accession>
<organism evidence="2 3">
    <name type="scientific">Escovopsis weberi</name>
    <dbReference type="NCBI Taxonomy" id="150374"/>
    <lineage>
        <taxon>Eukaryota</taxon>
        <taxon>Fungi</taxon>
        <taxon>Dikarya</taxon>
        <taxon>Ascomycota</taxon>
        <taxon>Pezizomycotina</taxon>
        <taxon>Sordariomycetes</taxon>
        <taxon>Hypocreomycetidae</taxon>
        <taxon>Hypocreales</taxon>
        <taxon>Hypocreaceae</taxon>
        <taxon>Escovopsis</taxon>
    </lineage>
</organism>
<keyword evidence="3" id="KW-1185">Reference proteome</keyword>
<evidence type="ECO:0000313" key="2">
    <source>
        <dbReference type="EMBL" id="KOS17918.1"/>
    </source>
</evidence>
<sequence>MAVLGKRKAPEPTISDEDAQEIFRRHFEARFNPLAAEQSRQHKTQNDDSGEDDNDDDDDDDDDDGSNADNSDAEETNSERQKRQP</sequence>
<name>A0A0M8MT44_ESCWE</name>
<proteinExistence type="predicted"/>
<gene>
    <name evidence="2" type="ORF">ESCO_003097</name>
</gene>
<feature type="compositionally biased region" description="Acidic residues" evidence="1">
    <location>
        <begin position="48"/>
        <end position="76"/>
    </location>
</feature>
<dbReference type="STRING" id="150374.A0A0M8MT44"/>
<dbReference type="Proteomes" id="UP000053831">
    <property type="component" value="Unassembled WGS sequence"/>
</dbReference>
<dbReference type="OrthoDB" id="5556956at2759"/>
<evidence type="ECO:0000256" key="1">
    <source>
        <dbReference type="SAM" id="MobiDB-lite"/>
    </source>
</evidence>
<evidence type="ECO:0000313" key="3">
    <source>
        <dbReference type="Proteomes" id="UP000053831"/>
    </source>
</evidence>
<reference evidence="2 3" key="1">
    <citation type="submission" date="2015-07" db="EMBL/GenBank/DDBJ databases">
        <title>The genome of the fungus Escovopsis weberi, a specialized disease agent of ant agriculture.</title>
        <authorList>
            <person name="de Man T.J."/>
            <person name="Stajich J.E."/>
            <person name="Kubicek C.P."/>
            <person name="Chenthamara K."/>
            <person name="Atanasova L."/>
            <person name="Druzhinina I.S."/>
            <person name="Birnbaum S."/>
            <person name="Barribeau S.M."/>
            <person name="Teiling C."/>
            <person name="Suen G."/>
            <person name="Currie C."/>
            <person name="Gerardo N.M."/>
        </authorList>
    </citation>
    <scope>NUCLEOTIDE SEQUENCE [LARGE SCALE GENOMIC DNA]</scope>
</reference>
<dbReference type="AlphaFoldDB" id="A0A0M8MT44"/>
<protein>
    <submittedName>
        <fullName evidence="2">Uncharacterized protein</fullName>
    </submittedName>
</protein>
<comment type="caution">
    <text evidence="2">The sequence shown here is derived from an EMBL/GenBank/DDBJ whole genome shotgun (WGS) entry which is preliminary data.</text>
</comment>
<dbReference type="EMBL" id="LGSR01000022">
    <property type="protein sequence ID" value="KOS17918.1"/>
    <property type="molecule type" value="Genomic_DNA"/>
</dbReference>
<feature type="region of interest" description="Disordered" evidence="1">
    <location>
        <begin position="1"/>
        <end position="85"/>
    </location>
</feature>